<dbReference type="EMBL" id="CP003929">
    <property type="protein sequence ID" value="AGB37153.1"/>
    <property type="molecule type" value="Genomic_DNA"/>
</dbReference>
<evidence type="ECO:0000313" key="7">
    <source>
        <dbReference type="Proteomes" id="UP000010878"/>
    </source>
</evidence>
<dbReference type="SMART" id="SM00091">
    <property type="entry name" value="PAS"/>
    <property type="match status" value="2"/>
</dbReference>
<dbReference type="PROSITE" id="PS50113">
    <property type="entry name" value="PAC"/>
    <property type="match status" value="1"/>
</dbReference>
<dbReference type="InterPro" id="IPR003018">
    <property type="entry name" value="GAF"/>
</dbReference>
<sequence>MDGTEEHEPMDELTDALRETLAVFDGSGEPRTTTEVAERLELGRRSVYARLERLAERDQLRTKRVGASARVWWLPPEGDSTEAAGDRQRHGTPRSGLEAEIKRISDGFFAVDDEWRLSYYNDVAAEMIDEDVADPLGARLWDVAPGLVDTPFETTYRTAMKRQKPNSVEAYFPPLEGWYRDIVHPSKSGLSVYFTDITERKIRERTLERYERIVETVDDGIYVLDGDGRFAFVNDTFASMTGYDRDELLGARATLVFDERSRTPRSELDAGSRRVAVTEESLYGADGESVPVESRLDRLELANGEAGRVGVVRDVTDRVEDERELERQREQLAAVTSLGEVANGIVHAIIGQPTREDVETTVCEHLADSESYLFAWIGDVGAATRTVNVRAEAGVEGYLDDVTISVDPDDERSWGPTGRALRRGEVQTMQRLGDEPRYDPWRDRARDYGVRSSAAIPITHEGALYGVLNVYAERPNAFEGPEGHRITQLGDIIGHAIAATERKRALLGDDLVELEFWIRDVGSAFDVPTETAGTITFDHTIPIGDGELLVYGTATPDAIETVRGLAGALPGPTDITLHTEATPTGFELRVTDPPILSAVASRNGYVDDAVIEDGDYRVTIHLAPSVDVQRVVETVESASPDAELRCHRQIIRPADDPRPIQRRLAADLTDRQHAVLSAAYYAGFFEWPRETSGTELAESLDIAPPTLHQHLRTAELKVLESLFSAPEEPANRS</sequence>
<dbReference type="Pfam" id="PF04967">
    <property type="entry name" value="HTH_10"/>
    <property type="match status" value="1"/>
</dbReference>
<evidence type="ECO:0000256" key="2">
    <source>
        <dbReference type="ARBA" id="ARBA00023163"/>
    </source>
</evidence>
<feature type="region of interest" description="Disordered" evidence="3">
    <location>
        <begin position="75"/>
        <end position="95"/>
    </location>
</feature>
<protein>
    <submittedName>
        <fullName evidence="6">PAS domain S-box</fullName>
    </submittedName>
</protein>
<dbReference type="eggNOG" id="arCOG06219">
    <property type="taxonomic scope" value="Archaea"/>
</dbReference>
<dbReference type="eggNOG" id="arCOG02276">
    <property type="taxonomic scope" value="Archaea"/>
</dbReference>
<gene>
    <name evidence="6" type="ORF">Natoc_1339</name>
</gene>
<evidence type="ECO:0000259" key="5">
    <source>
        <dbReference type="PROSITE" id="PS50113"/>
    </source>
</evidence>
<dbReference type="Gene3D" id="3.30.450.20">
    <property type="entry name" value="PAS domain"/>
    <property type="match status" value="2"/>
</dbReference>
<dbReference type="eggNOG" id="arCOG08095">
    <property type="taxonomic scope" value="Archaea"/>
</dbReference>
<dbReference type="PANTHER" id="PTHR34236:SF1">
    <property type="entry name" value="DIMETHYL SULFOXIDE REDUCTASE TRANSCRIPTIONAL ACTIVATOR"/>
    <property type="match status" value="1"/>
</dbReference>
<organism evidence="6 7">
    <name type="scientific">Natronococcus occultus SP4</name>
    <dbReference type="NCBI Taxonomy" id="694430"/>
    <lineage>
        <taxon>Archaea</taxon>
        <taxon>Methanobacteriati</taxon>
        <taxon>Methanobacteriota</taxon>
        <taxon>Stenosarchaea group</taxon>
        <taxon>Halobacteria</taxon>
        <taxon>Halobacteriales</taxon>
        <taxon>Natrialbaceae</taxon>
        <taxon>Natronococcus</taxon>
    </lineage>
</organism>
<feature type="domain" description="PAC" evidence="5">
    <location>
        <begin position="276"/>
        <end position="327"/>
    </location>
</feature>
<dbReference type="STRING" id="694430.Natoc_1339"/>
<evidence type="ECO:0000256" key="3">
    <source>
        <dbReference type="SAM" id="MobiDB-lite"/>
    </source>
</evidence>
<dbReference type="Proteomes" id="UP000010878">
    <property type="component" value="Chromosome"/>
</dbReference>
<dbReference type="Pfam" id="PF15915">
    <property type="entry name" value="BAT"/>
    <property type="match status" value="1"/>
</dbReference>
<dbReference type="InterPro" id="IPR007050">
    <property type="entry name" value="HTH_bacterioopsin"/>
</dbReference>
<feature type="domain" description="PAS" evidence="4">
    <location>
        <begin position="206"/>
        <end position="250"/>
    </location>
</feature>
<dbReference type="GeneID" id="14402942"/>
<dbReference type="InterPro" id="IPR000700">
    <property type="entry name" value="PAS-assoc_C"/>
</dbReference>
<dbReference type="SUPFAM" id="SSF55785">
    <property type="entry name" value="PYP-like sensor domain (PAS domain)"/>
    <property type="match status" value="2"/>
</dbReference>
<reference evidence="6 7" key="1">
    <citation type="submission" date="2012-11" db="EMBL/GenBank/DDBJ databases">
        <title>FINISHED of Natronococcus occultus SP4, DSM 3396.</title>
        <authorList>
            <consortium name="DOE Joint Genome Institute"/>
            <person name="Eisen J."/>
            <person name="Huntemann M."/>
            <person name="Wei C.-L."/>
            <person name="Han J."/>
            <person name="Detter J.C."/>
            <person name="Han C."/>
            <person name="Tapia R."/>
            <person name="Chen A."/>
            <person name="Kyrpides N."/>
            <person name="Mavromatis K."/>
            <person name="Markowitz V."/>
            <person name="Szeto E."/>
            <person name="Ivanova N."/>
            <person name="Mikhailova N."/>
            <person name="Ovchinnikova G."/>
            <person name="Pagani I."/>
            <person name="Pati A."/>
            <person name="Goodwin L."/>
            <person name="Nordberg H.P."/>
            <person name="Cantor M.N."/>
            <person name="Hua S.X."/>
            <person name="Woyke T."/>
            <person name="Eisen J."/>
            <person name="Klenk H.-P."/>
            <person name="Klenk H.-P."/>
        </authorList>
    </citation>
    <scope>NUCLEOTIDE SEQUENCE [LARGE SCALE GENOMIC DNA]</scope>
    <source>
        <strain evidence="6 7">SP4</strain>
    </source>
</reference>
<keyword evidence="1" id="KW-0805">Transcription regulation</keyword>
<keyword evidence="2" id="KW-0804">Transcription</keyword>
<proteinExistence type="predicted"/>
<dbReference type="NCBIfam" id="TIGR00229">
    <property type="entry name" value="sensory_box"/>
    <property type="match status" value="1"/>
</dbReference>
<accession>L0JZ50</accession>
<evidence type="ECO:0000313" key="6">
    <source>
        <dbReference type="EMBL" id="AGB37153.1"/>
    </source>
</evidence>
<name>L0JZ50_9EURY</name>
<keyword evidence="7" id="KW-1185">Reference proteome</keyword>
<dbReference type="KEGG" id="nou:Natoc_1339"/>
<dbReference type="eggNOG" id="arCOG06796">
    <property type="taxonomic scope" value="Archaea"/>
</dbReference>
<dbReference type="InterPro" id="IPR029016">
    <property type="entry name" value="GAF-like_dom_sf"/>
</dbReference>
<dbReference type="Pfam" id="PF08448">
    <property type="entry name" value="PAS_4"/>
    <property type="match status" value="1"/>
</dbReference>
<dbReference type="CDD" id="cd00130">
    <property type="entry name" value="PAS"/>
    <property type="match status" value="2"/>
</dbReference>
<dbReference type="PANTHER" id="PTHR34236">
    <property type="entry name" value="DIMETHYL SULFOXIDE REDUCTASE TRANSCRIPTIONAL ACTIVATOR"/>
    <property type="match status" value="1"/>
</dbReference>
<dbReference type="Gene3D" id="3.30.450.40">
    <property type="match status" value="1"/>
</dbReference>
<dbReference type="Pfam" id="PF13185">
    <property type="entry name" value="GAF_2"/>
    <property type="match status" value="1"/>
</dbReference>
<dbReference type="AlphaFoldDB" id="L0JZ50"/>
<evidence type="ECO:0000256" key="1">
    <source>
        <dbReference type="ARBA" id="ARBA00023015"/>
    </source>
</evidence>
<evidence type="ECO:0000259" key="4">
    <source>
        <dbReference type="PROSITE" id="PS50112"/>
    </source>
</evidence>
<dbReference type="InterPro" id="IPR013656">
    <property type="entry name" value="PAS_4"/>
</dbReference>
<dbReference type="Pfam" id="PF13426">
    <property type="entry name" value="PAS_9"/>
    <property type="match status" value="1"/>
</dbReference>
<dbReference type="SUPFAM" id="SSF46785">
    <property type="entry name" value="Winged helix' DNA-binding domain"/>
    <property type="match status" value="1"/>
</dbReference>
<dbReference type="PROSITE" id="PS50112">
    <property type="entry name" value="PAS"/>
    <property type="match status" value="1"/>
</dbReference>
<dbReference type="SMART" id="SM00065">
    <property type="entry name" value="GAF"/>
    <property type="match status" value="1"/>
</dbReference>
<dbReference type="InterPro" id="IPR035965">
    <property type="entry name" value="PAS-like_dom_sf"/>
</dbReference>
<dbReference type="RefSeq" id="WP_015320603.1">
    <property type="nucleotide sequence ID" value="NC_019974.1"/>
</dbReference>
<dbReference type="InterPro" id="IPR000014">
    <property type="entry name" value="PAS"/>
</dbReference>
<dbReference type="HOGENOM" id="CLU_010057_3_0_2"/>
<dbReference type="SUPFAM" id="SSF55781">
    <property type="entry name" value="GAF domain-like"/>
    <property type="match status" value="1"/>
</dbReference>
<dbReference type="InterPro" id="IPR031803">
    <property type="entry name" value="BAT_GAF/HTH-assoc"/>
</dbReference>
<dbReference type="InterPro" id="IPR036390">
    <property type="entry name" value="WH_DNA-bd_sf"/>
</dbReference>